<reference evidence="2" key="2">
    <citation type="submission" date="2018-04" db="EMBL/GenBank/DDBJ databases">
        <title>OnivRS2 (Oryza nivara Reference Sequence Version 2).</title>
        <authorList>
            <person name="Zhang J."/>
            <person name="Kudrna D."/>
            <person name="Lee S."/>
            <person name="Talag J."/>
            <person name="Rajasekar S."/>
            <person name="Welchert J."/>
            <person name="Hsing Y.-I."/>
            <person name="Wing R.A."/>
        </authorList>
    </citation>
    <scope>NUCLEOTIDE SEQUENCE [LARGE SCALE GENOMIC DNA]</scope>
    <source>
        <strain evidence="2">SL10</strain>
    </source>
</reference>
<dbReference type="AlphaFoldDB" id="A0A0E0GPE8"/>
<evidence type="ECO:0000313" key="2">
    <source>
        <dbReference type="EnsemblPlants" id="ONIVA03G24060.1"/>
    </source>
</evidence>
<organism evidence="2">
    <name type="scientific">Oryza nivara</name>
    <name type="common">Indian wild rice</name>
    <name type="synonym">Oryza sativa f. spontanea</name>
    <dbReference type="NCBI Taxonomy" id="4536"/>
    <lineage>
        <taxon>Eukaryota</taxon>
        <taxon>Viridiplantae</taxon>
        <taxon>Streptophyta</taxon>
        <taxon>Embryophyta</taxon>
        <taxon>Tracheophyta</taxon>
        <taxon>Spermatophyta</taxon>
        <taxon>Magnoliopsida</taxon>
        <taxon>Liliopsida</taxon>
        <taxon>Poales</taxon>
        <taxon>Poaceae</taxon>
        <taxon>BOP clade</taxon>
        <taxon>Oryzoideae</taxon>
        <taxon>Oryzeae</taxon>
        <taxon>Oryzinae</taxon>
        <taxon>Oryza</taxon>
    </lineage>
</organism>
<dbReference type="STRING" id="4536.A0A0E0GPE8"/>
<sequence>MEFPGNPWYGPDRVIYLRPLSDTAELSADPEAFVKNHEQKVIPTRSRLLPPPDEPDRGERREREGG</sequence>
<dbReference type="Gramene" id="ONIVA03G24060.1">
    <property type="protein sequence ID" value="ONIVA03G24060.1"/>
    <property type="gene ID" value="ONIVA03G24060"/>
</dbReference>
<feature type="region of interest" description="Disordered" evidence="1">
    <location>
        <begin position="35"/>
        <end position="66"/>
    </location>
</feature>
<dbReference type="HOGENOM" id="CLU_2835308_0_0_1"/>
<keyword evidence="3" id="KW-1185">Reference proteome</keyword>
<name>A0A0E0GPE8_ORYNI</name>
<dbReference type="Proteomes" id="UP000006591">
    <property type="component" value="Chromosome 3"/>
</dbReference>
<accession>A0A0E0GPE8</accession>
<proteinExistence type="predicted"/>
<evidence type="ECO:0000256" key="1">
    <source>
        <dbReference type="SAM" id="MobiDB-lite"/>
    </source>
</evidence>
<protein>
    <submittedName>
        <fullName evidence="2">Uncharacterized protein</fullName>
    </submittedName>
</protein>
<feature type="compositionally biased region" description="Basic and acidic residues" evidence="1">
    <location>
        <begin position="54"/>
        <end position="66"/>
    </location>
</feature>
<reference evidence="2" key="1">
    <citation type="submission" date="2015-04" db="UniProtKB">
        <authorList>
            <consortium name="EnsemblPlants"/>
        </authorList>
    </citation>
    <scope>IDENTIFICATION</scope>
    <source>
        <strain evidence="2">SL10</strain>
    </source>
</reference>
<dbReference type="EnsemblPlants" id="ONIVA03G24060.1">
    <property type="protein sequence ID" value="ONIVA03G24060.1"/>
    <property type="gene ID" value="ONIVA03G24060"/>
</dbReference>
<evidence type="ECO:0000313" key="3">
    <source>
        <dbReference type="Proteomes" id="UP000006591"/>
    </source>
</evidence>